<dbReference type="SMART" id="SM00448">
    <property type="entry name" value="REC"/>
    <property type="match status" value="1"/>
</dbReference>
<evidence type="ECO:0000313" key="3">
    <source>
        <dbReference type="EMBL" id="OJF93334.1"/>
    </source>
</evidence>
<name>A0A657LNR5_9HYPH</name>
<gene>
    <name evidence="3" type="ORF">AX760_04805</name>
</gene>
<dbReference type="InterPro" id="IPR011006">
    <property type="entry name" value="CheY-like_superfamily"/>
</dbReference>
<dbReference type="PANTHER" id="PTHR44520:SF1">
    <property type="entry name" value="TWO-COMPONENT SYSTEM REGULATORY PROTEIN"/>
    <property type="match status" value="1"/>
</dbReference>
<evidence type="ECO:0000313" key="4">
    <source>
        <dbReference type="Proteomes" id="UP000182661"/>
    </source>
</evidence>
<accession>A0A657LNR5</accession>
<organism evidence="3 4">
    <name type="scientific">Pararhizobium antarcticum</name>
    <dbReference type="NCBI Taxonomy" id="1798805"/>
    <lineage>
        <taxon>Bacteria</taxon>
        <taxon>Pseudomonadati</taxon>
        <taxon>Pseudomonadota</taxon>
        <taxon>Alphaproteobacteria</taxon>
        <taxon>Hyphomicrobiales</taxon>
        <taxon>Rhizobiaceae</taxon>
        <taxon>Rhizobium/Agrobacterium group</taxon>
        <taxon>Pararhizobium</taxon>
    </lineage>
</organism>
<comment type="caution">
    <text evidence="3">The sequence shown here is derived from an EMBL/GenBank/DDBJ whole genome shotgun (WGS) entry which is preliminary data.</text>
</comment>
<dbReference type="PROSITE" id="PS50110">
    <property type="entry name" value="RESPONSE_REGULATORY"/>
    <property type="match status" value="1"/>
</dbReference>
<dbReference type="AlphaFoldDB" id="A0A657LNR5"/>
<dbReference type="GO" id="GO:0000160">
    <property type="term" value="P:phosphorelay signal transduction system"/>
    <property type="evidence" value="ECO:0007669"/>
    <property type="project" value="InterPro"/>
</dbReference>
<keyword evidence="1" id="KW-0597">Phosphoprotein</keyword>
<reference evidence="3 4" key="1">
    <citation type="submission" date="2016-02" db="EMBL/GenBank/DDBJ databases">
        <title>Genome sequencing of a beta-galactosidase producing bacteria Rhizobium sp. 59.</title>
        <authorList>
            <person name="Wang D."/>
            <person name="Kot W."/>
            <person name="Qin Y."/>
            <person name="Hansen L."/>
            <person name="Naqvi K."/>
            <person name="Rensing C."/>
        </authorList>
    </citation>
    <scope>NUCLEOTIDE SEQUENCE [LARGE SCALE GENOMIC DNA]</scope>
    <source>
        <strain evidence="3 4">59</strain>
    </source>
</reference>
<keyword evidence="4" id="KW-1185">Reference proteome</keyword>
<dbReference type="Proteomes" id="UP000182661">
    <property type="component" value="Unassembled WGS sequence"/>
</dbReference>
<dbReference type="OrthoDB" id="9793549at2"/>
<dbReference type="Pfam" id="PF00072">
    <property type="entry name" value="Response_reg"/>
    <property type="match status" value="1"/>
</dbReference>
<feature type="domain" description="Response regulatory" evidence="2">
    <location>
        <begin position="9"/>
        <end position="127"/>
    </location>
</feature>
<dbReference type="InterPro" id="IPR052893">
    <property type="entry name" value="TCS_response_regulator"/>
</dbReference>
<dbReference type="SUPFAM" id="SSF52172">
    <property type="entry name" value="CheY-like"/>
    <property type="match status" value="1"/>
</dbReference>
<evidence type="ECO:0000259" key="2">
    <source>
        <dbReference type="PROSITE" id="PS50110"/>
    </source>
</evidence>
<protein>
    <recommendedName>
        <fullName evidence="2">Response regulatory domain-containing protein</fullName>
    </recommendedName>
</protein>
<proteinExistence type="predicted"/>
<dbReference type="EMBL" id="LSRP01000107">
    <property type="protein sequence ID" value="OJF93334.1"/>
    <property type="molecule type" value="Genomic_DNA"/>
</dbReference>
<sequence length="145" mass="16066">MILDSRLKKLLVVDDDVIDARFVVRAFSEVGGRLEIIHVDDADIASLRLTDEAFDYVLLDINMPGISGMELLKRIRKNEKTAILPVIMLTSSMNPRDVSISYACGANAYALKPSSVSGYRTFAEGFTRFWVDVAITPAPTTAWPI</sequence>
<dbReference type="PANTHER" id="PTHR44520">
    <property type="entry name" value="RESPONSE REGULATOR RCP1-RELATED"/>
    <property type="match status" value="1"/>
</dbReference>
<dbReference type="Gene3D" id="3.40.50.2300">
    <property type="match status" value="1"/>
</dbReference>
<feature type="modified residue" description="4-aspartylphosphate" evidence="1">
    <location>
        <position position="60"/>
    </location>
</feature>
<dbReference type="InterPro" id="IPR001789">
    <property type="entry name" value="Sig_transdc_resp-reg_receiver"/>
</dbReference>
<evidence type="ECO:0000256" key="1">
    <source>
        <dbReference type="PROSITE-ProRule" id="PRU00169"/>
    </source>
</evidence>